<feature type="domain" description="Four-carbon acid sugar kinase nucleotide binding" evidence="8">
    <location>
        <begin position="268"/>
        <end position="426"/>
    </location>
</feature>
<keyword evidence="6" id="KW-0119">Carbohydrate metabolism</keyword>
<dbReference type="InterPro" id="IPR037051">
    <property type="entry name" value="4-carb_acid_sugar_kinase_N_sf"/>
</dbReference>
<protein>
    <recommendedName>
        <fullName evidence="11">Hrp-dependent type III effector protein</fullName>
    </recommendedName>
</protein>
<evidence type="ECO:0000256" key="2">
    <source>
        <dbReference type="ARBA" id="ARBA00022679"/>
    </source>
</evidence>
<keyword evidence="2" id="KW-0808">Transferase</keyword>
<sequence>MPLLYTYYGDDFTGSTDVLEQLASNGVSAALFLGPPSANQLERFPGIQAFGIAGDSRSRSPEWMSANLPAIFSALSPFHAPITHYKVCSTFDSSPQHGSIGRAIELGIAAFDPAFVPVVVGAPHLRRFVFEGELFAAAPDGNIHRIDRHPMSHHPVTPMTEPNLCHHLARQTSLPIGLVAHAHLDSLASATSELEAQNAAHRIVFFDTVDPASLNVIGEILWQRALRRQLFSASSSGLTSALITAWRGSNLIPDPPMPQPIARANPLLIVSGSCSPTTAQQIRWALGHGFHGVPIDPSLLLSAAETSIAYRDQLIASAGIHLRRGEDTILYTALGASTSPAAGESLGIALGQLLNGLLAQTPVTRVILCGGDTSSHAVQQLGISALTWKASLQPGAPLCHAHYADSAARYLELTLKGGQIGTEDFFHIARGSC</sequence>
<dbReference type="AlphaFoldDB" id="A0A917M8L6"/>
<dbReference type="Pfam" id="PF17042">
    <property type="entry name" value="NBD_C"/>
    <property type="match status" value="1"/>
</dbReference>
<reference evidence="9" key="1">
    <citation type="journal article" date="2014" name="Int. J. Syst. Evol. Microbiol.">
        <title>Complete genome sequence of Corynebacterium casei LMG S-19264T (=DSM 44701T), isolated from a smear-ripened cheese.</title>
        <authorList>
            <consortium name="US DOE Joint Genome Institute (JGI-PGF)"/>
            <person name="Walter F."/>
            <person name="Albersmeier A."/>
            <person name="Kalinowski J."/>
            <person name="Ruckert C."/>
        </authorList>
    </citation>
    <scope>NUCLEOTIDE SEQUENCE</scope>
    <source>
        <strain evidence="9">CGMCC 1.12997</strain>
    </source>
</reference>
<accession>A0A917M8L6</accession>
<dbReference type="RefSeq" id="WP_188554987.1">
    <property type="nucleotide sequence ID" value="NZ_BMGT01000003.1"/>
</dbReference>
<dbReference type="InterPro" id="IPR031475">
    <property type="entry name" value="NBD_C"/>
</dbReference>
<feature type="domain" description="Four-carbon acid sugar kinase N-terminal" evidence="7">
    <location>
        <begin position="7"/>
        <end position="242"/>
    </location>
</feature>
<dbReference type="GO" id="GO:0005524">
    <property type="term" value="F:ATP binding"/>
    <property type="evidence" value="ECO:0007669"/>
    <property type="project" value="UniProtKB-KW"/>
</dbReference>
<dbReference type="Gene3D" id="3.40.50.10840">
    <property type="entry name" value="Putative sugar-binding, N-terminal domain"/>
    <property type="match status" value="1"/>
</dbReference>
<keyword evidence="4" id="KW-0418">Kinase</keyword>
<proteinExistence type="inferred from homology"/>
<evidence type="ECO:0000259" key="7">
    <source>
        <dbReference type="Pfam" id="PF07005"/>
    </source>
</evidence>
<dbReference type="SUPFAM" id="SSF142764">
    <property type="entry name" value="YgbK-like"/>
    <property type="match status" value="1"/>
</dbReference>
<evidence type="ECO:0000313" key="9">
    <source>
        <dbReference type="EMBL" id="GGG84271.1"/>
    </source>
</evidence>
<evidence type="ECO:0000313" key="10">
    <source>
        <dbReference type="Proteomes" id="UP000647241"/>
    </source>
</evidence>
<keyword evidence="10" id="KW-1185">Reference proteome</keyword>
<keyword evidence="5" id="KW-0067">ATP-binding</keyword>
<reference evidence="9" key="2">
    <citation type="submission" date="2020-09" db="EMBL/GenBank/DDBJ databases">
        <authorList>
            <person name="Sun Q."/>
            <person name="Zhou Y."/>
        </authorList>
    </citation>
    <scope>NUCLEOTIDE SEQUENCE</scope>
    <source>
        <strain evidence="9">CGMCC 1.12997</strain>
    </source>
</reference>
<dbReference type="GO" id="GO:0016301">
    <property type="term" value="F:kinase activity"/>
    <property type="evidence" value="ECO:0007669"/>
    <property type="project" value="UniProtKB-KW"/>
</dbReference>
<organism evidence="9 10">
    <name type="scientific">Edaphobacter dinghuensis</name>
    <dbReference type="NCBI Taxonomy" id="1560005"/>
    <lineage>
        <taxon>Bacteria</taxon>
        <taxon>Pseudomonadati</taxon>
        <taxon>Acidobacteriota</taxon>
        <taxon>Terriglobia</taxon>
        <taxon>Terriglobales</taxon>
        <taxon>Acidobacteriaceae</taxon>
        <taxon>Edaphobacter</taxon>
    </lineage>
</organism>
<name>A0A917M8L6_9BACT</name>
<keyword evidence="3" id="KW-0547">Nucleotide-binding</keyword>
<dbReference type="Pfam" id="PF07005">
    <property type="entry name" value="SBD_N"/>
    <property type="match status" value="1"/>
</dbReference>
<comment type="caution">
    <text evidence="9">The sequence shown here is derived from an EMBL/GenBank/DDBJ whole genome shotgun (WGS) entry which is preliminary data.</text>
</comment>
<evidence type="ECO:0000256" key="4">
    <source>
        <dbReference type="ARBA" id="ARBA00022777"/>
    </source>
</evidence>
<dbReference type="InterPro" id="IPR010737">
    <property type="entry name" value="4-carb_acid_sugar_kinase_N"/>
</dbReference>
<evidence type="ECO:0000256" key="3">
    <source>
        <dbReference type="ARBA" id="ARBA00022741"/>
    </source>
</evidence>
<dbReference type="EMBL" id="BMGT01000003">
    <property type="protein sequence ID" value="GGG84271.1"/>
    <property type="molecule type" value="Genomic_DNA"/>
</dbReference>
<evidence type="ECO:0008006" key="11">
    <source>
        <dbReference type="Google" id="ProtNLM"/>
    </source>
</evidence>
<evidence type="ECO:0000256" key="1">
    <source>
        <dbReference type="ARBA" id="ARBA00005715"/>
    </source>
</evidence>
<dbReference type="Gene3D" id="3.40.980.20">
    <property type="entry name" value="Four-carbon acid sugar kinase, nucleotide binding domain"/>
    <property type="match status" value="1"/>
</dbReference>
<dbReference type="InterPro" id="IPR042213">
    <property type="entry name" value="NBD_C_sf"/>
</dbReference>
<gene>
    <name evidence="9" type="ORF">GCM10011585_30080</name>
</gene>
<dbReference type="Proteomes" id="UP000647241">
    <property type="component" value="Unassembled WGS sequence"/>
</dbReference>
<evidence type="ECO:0000256" key="5">
    <source>
        <dbReference type="ARBA" id="ARBA00022840"/>
    </source>
</evidence>
<evidence type="ECO:0000259" key="8">
    <source>
        <dbReference type="Pfam" id="PF17042"/>
    </source>
</evidence>
<evidence type="ECO:0000256" key="6">
    <source>
        <dbReference type="ARBA" id="ARBA00023277"/>
    </source>
</evidence>
<comment type="similarity">
    <text evidence="1">Belongs to the four-carbon acid sugar kinase family.</text>
</comment>